<keyword evidence="2" id="KW-1185">Reference proteome</keyword>
<evidence type="ECO:0000313" key="1">
    <source>
        <dbReference type="EMBL" id="MBW4359655.1"/>
    </source>
</evidence>
<evidence type="ECO:0000313" key="2">
    <source>
        <dbReference type="Proteomes" id="UP000812031"/>
    </source>
</evidence>
<reference evidence="1 2" key="1">
    <citation type="submission" date="2021-07" db="EMBL/GenBank/DDBJ databases">
        <title>Flavobacterium sp. nov. isolated from sediment on the Taihu Lake.</title>
        <authorList>
            <person name="Qu J.-H."/>
        </authorList>
    </citation>
    <scope>NUCLEOTIDE SEQUENCE [LARGE SCALE GENOMIC DNA]</scope>
    <source>
        <strain evidence="1 2">NAS39</strain>
    </source>
</reference>
<dbReference type="InterPro" id="IPR003718">
    <property type="entry name" value="OsmC/Ohr_fam"/>
</dbReference>
<comment type="caution">
    <text evidence="1">The sequence shown here is derived from an EMBL/GenBank/DDBJ whole genome shotgun (WGS) entry which is preliminary data.</text>
</comment>
<organism evidence="1 2">
    <name type="scientific">Flavobacterium taihuense</name>
    <dbReference type="NCBI Taxonomy" id="2857508"/>
    <lineage>
        <taxon>Bacteria</taxon>
        <taxon>Pseudomonadati</taxon>
        <taxon>Bacteroidota</taxon>
        <taxon>Flavobacteriia</taxon>
        <taxon>Flavobacteriales</taxon>
        <taxon>Flavobacteriaceae</taxon>
        <taxon>Flavobacterium</taxon>
    </lineage>
</organism>
<gene>
    <name evidence="1" type="ORF">KZH69_04065</name>
</gene>
<protein>
    <submittedName>
        <fullName evidence="1">OsmC family protein</fullName>
    </submittedName>
</protein>
<proteinExistence type="predicted"/>
<dbReference type="PANTHER" id="PTHR39624:SF2">
    <property type="entry name" value="OSMC-LIKE PROTEIN"/>
    <property type="match status" value="1"/>
</dbReference>
<dbReference type="RefSeq" id="WP_219316184.1">
    <property type="nucleotide sequence ID" value="NZ_JAHWYN010000003.1"/>
</dbReference>
<dbReference type="Pfam" id="PF02566">
    <property type="entry name" value="OsmC"/>
    <property type="match status" value="1"/>
</dbReference>
<dbReference type="PANTHER" id="PTHR39624">
    <property type="entry name" value="PROTEIN INVOLVED IN RIMO-MEDIATED BETA-METHYLTHIOLATION OF RIBOSOMAL PROTEIN S12 YCAO"/>
    <property type="match status" value="1"/>
</dbReference>
<accession>A0ABS6XSK5</accession>
<sequence>MMEDLFENDILGHIGTQKYLCTITWRNGQFLMDEPENVGGKDLGMDPFSTLLASLAGCTLSTLRMYIDRKEWIIPEINISLNLYQETIDGELATTVRRNIFFSEEISTEQKDRLLIIADKCPISKLLKGKITINTSL</sequence>
<name>A0ABS6XSK5_9FLAO</name>
<dbReference type="EMBL" id="JAHWYN010000003">
    <property type="protein sequence ID" value="MBW4359655.1"/>
    <property type="molecule type" value="Genomic_DNA"/>
</dbReference>
<dbReference type="Proteomes" id="UP000812031">
    <property type="component" value="Unassembled WGS sequence"/>
</dbReference>